<sequence>MNSGSGAVLRYGDGIAEESAATSSDPEMASWIKIQDSLKKRLITGDDFDWTPPRSNPPSTAAEHTSEPPEEEVEGSGAEQLRYVGGFDVSYSKEDPSMACGILVVLDLRNLQVVYEDFCIVDLRVPYVPGFLAFREAPIILQLLEKMKKSDIRLYPQLHHVDGLTLSGVRQLLQAEENNDRDYITLSGYSGCTWGVAMRSSAGAMKPIFISVGHRISLETAVKIVKLTCKYRMPEPIRQADIRSRAHLRKQD</sequence>
<dbReference type="Proteomes" id="UP001154282">
    <property type="component" value="Unassembled WGS sequence"/>
</dbReference>
<dbReference type="GO" id="GO:0006281">
    <property type="term" value="P:DNA repair"/>
    <property type="evidence" value="ECO:0007669"/>
    <property type="project" value="InterPro"/>
</dbReference>
<dbReference type="Pfam" id="PF04493">
    <property type="entry name" value="Endonuclease_5"/>
    <property type="match status" value="2"/>
</dbReference>
<keyword evidence="5" id="KW-0378">Hydrolase</keyword>
<comment type="subcellular location">
    <subcellularLocation>
        <location evidence="1">Cytoplasm</location>
    </subcellularLocation>
</comment>
<dbReference type="AlphaFoldDB" id="A0AAV0RUT0"/>
<evidence type="ECO:0000256" key="5">
    <source>
        <dbReference type="ARBA" id="ARBA00022801"/>
    </source>
</evidence>
<dbReference type="PANTHER" id="PTHR28511:SF1">
    <property type="entry name" value="ENDONUCLEASE V"/>
    <property type="match status" value="1"/>
</dbReference>
<evidence type="ECO:0000313" key="7">
    <source>
        <dbReference type="EMBL" id="CAI0565518.1"/>
    </source>
</evidence>
<evidence type="ECO:0000313" key="8">
    <source>
        <dbReference type="Proteomes" id="UP001154282"/>
    </source>
</evidence>
<dbReference type="InterPro" id="IPR007581">
    <property type="entry name" value="Endonuclease-V"/>
</dbReference>
<dbReference type="CDD" id="cd06559">
    <property type="entry name" value="Endonuclease_V"/>
    <property type="match status" value="1"/>
</dbReference>
<feature type="region of interest" description="Disordered" evidence="6">
    <location>
        <begin position="45"/>
        <end position="77"/>
    </location>
</feature>
<comment type="caution">
    <text evidence="7">The sequence shown here is derived from an EMBL/GenBank/DDBJ whole genome shotgun (WGS) entry which is preliminary data.</text>
</comment>
<evidence type="ECO:0008006" key="9">
    <source>
        <dbReference type="Google" id="ProtNLM"/>
    </source>
</evidence>
<dbReference type="GO" id="GO:0003727">
    <property type="term" value="F:single-stranded RNA binding"/>
    <property type="evidence" value="ECO:0007669"/>
    <property type="project" value="TreeGrafter"/>
</dbReference>
<organism evidence="7 8">
    <name type="scientific">Linum tenue</name>
    <dbReference type="NCBI Taxonomy" id="586396"/>
    <lineage>
        <taxon>Eukaryota</taxon>
        <taxon>Viridiplantae</taxon>
        <taxon>Streptophyta</taxon>
        <taxon>Embryophyta</taxon>
        <taxon>Tracheophyta</taxon>
        <taxon>Spermatophyta</taxon>
        <taxon>Magnoliopsida</taxon>
        <taxon>eudicotyledons</taxon>
        <taxon>Gunneridae</taxon>
        <taxon>Pentapetalae</taxon>
        <taxon>rosids</taxon>
        <taxon>fabids</taxon>
        <taxon>Malpighiales</taxon>
        <taxon>Linaceae</taxon>
        <taxon>Linum</taxon>
    </lineage>
</organism>
<evidence type="ECO:0000256" key="4">
    <source>
        <dbReference type="ARBA" id="ARBA00022759"/>
    </source>
</evidence>
<protein>
    <recommendedName>
        <fullName evidence="9">Endonuclease V</fullName>
    </recommendedName>
</protein>
<accession>A0AAV0RUT0</accession>
<evidence type="ECO:0000256" key="6">
    <source>
        <dbReference type="SAM" id="MobiDB-lite"/>
    </source>
</evidence>
<evidence type="ECO:0000256" key="3">
    <source>
        <dbReference type="ARBA" id="ARBA00022722"/>
    </source>
</evidence>
<name>A0AAV0RUT0_9ROSI</name>
<keyword evidence="8" id="KW-1185">Reference proteome</keyword>
<dbReference type="Gene3D" id="3.30.2170.10">
    <property type="entry name" value="archaeoglobus fulgidus dsm 4304 superfamily"/>
    <property type="match status" value="2"/>
</dbReference>
<keyword evidence="3" id="KW-0540">Nuclease</keyword>
<dbReference type="GO" id="GO:0005737">
    <property type="term" value="C:cytoplasm"/>
    <property type="evidence" value="ECO:0007669"/>
    <property type="project" value="UniProtKB-SubCell"/>
</dbReference>
<dbReference type="GO" id="GO:0016891">
    <property type="term" value="F:RNA endonuclease activity producing 5'-phosphomonoesters, hydrolytic mechanism"/>
    <property type="evidence" value="ECO:0007669"/>
    <property type="project" value="TreeGrafter"/>
</dbReference>
<dbReference type="EMBL" id="CAMGYJ010000011">
    <property type="protein sequence ID" value="CAI0565518.1"/>
    <property type="molecule type" value="Genomic_DNA"/>
</dbReference>
<evidence type="ECO:0000256" key="1">
    <source>
        <dbReference type="ARBA" id="ARBA00004496"/>
    </source>
</evidence>
<proteinExistence type="predicted"/>
<dbReference type="GO" id="GO:0005730">
    <property type="term" value="C:nucleolus"/>
    <property type="evidence" value="ECO:0007669"/>
    <property type="project" value="TreeGrafter"/>
</dbReference>
<dbReference type="PANTHER" id="PTHR28511">
    <property type="entry name" value="ENDONUCLEASE V"/>
    <property type="match status" value="1"/>
</dbReference>
<reference evidence="7" key="1">
    <citation type="submission" date="2022-08" db="EMBL/GenBank/DDBJ databases">
        <authorList>
            <person name="Gutierrez-Valencia J."/>
        </authorList>
    </citation>
    <scope>NUCLEOTIDE SEQUENCE</scope>
</reference>
<evidence type="ECO:0000256" key="2">
    <source>
        <dbReference type="ARBA" id="ARBA00022490"/>
    </source>
</evidence>
<keyword evidence="4" id="KW-0255">Endonuclease</keyword>
<gene>
    <name evidence="7" type="ORF">LITE_LOCUS50077</name>
</gene>
<keyword evidence="2" id="KW-0963">Cytoplasm</keyword>